<dbReference type="Proteomes" id="UP000265080">
    <property type="component" value="Chromosome 10"/>
</dbReference>
<dbReference type="CDD" id="cd01671">
    <property type="entry name" value="CARD"/>
    <property type="match status" value="1"/>
</dbReference>
<dbReference type="GO" id="GO:0006915">
    <property type="term" value="P:apoptotic process"/>
    <property type="evidence" value="ECO:0007669"/>
    <property type="project" value="UniProtKB-KW"/>
</dbReference>
<dbReference type="Ensembl" id="ENSAPET00000031971.1">
    <property type="protein sequence ID" value="ENSAPEP00000031144.1"/>
    <property type="gene ID" value="ENSAPEG00000022112.1"/>
</dbReference>
<reference evidence="7" key="2">
    <citation type="submission" date="2025-08" db="UniProtKB">
        <authorList>
            <consortium name="Ensembl"/>
        </authorList>
    </citation>
    <scope>IDENTIFICATION</scope>
</reference>
<accession>A0A3P8U1F8</accession>
<feature type="domain" description="Caspase family p20" evidence="5">
    <location>
        <begin position="135"/>
        <end position="282"/>
    </location>
</feature>
<feature type="domain" description="Caspase family p10" evidence="4">
    <location>
        <begin position="296"/>
        <end position="335"/>
    </location>
</feature>
<dbReference type="GO" id="GO:0005737">
    <property type="term" value="C:cytoplasm"/>
    <property type="evidence" value="ECO:0007669"/>
    <property type="project" value="UniProtKB-ARBA"/>
</dbReference>
<evidence type="ECO:0000256" key="2">
    <source>
        <dbReference type="ARBA" id="ARBA00022703"/>
    </source>
</evidence>
<dbReference type="AlphaFoldDB" id="A0A3P8U1F8"/>
<dbReference type="SMART" id="SM00115">
    <property type="entry name" value="CASc"/>
    <property type="match status" value="1"/>
</dbReference>
<dbReference type="Gene3D" id="1.10.533.10">
    <property type="entry name" value="Death Domain, Fas"/>
    <property type="match status" value="1"/>
</dbReference>
<dbReference type="InterPro" id="IPR011600">
    <property type="entry name" value="Pept_C14_caspase"/>
</dbReference>
<evidence type="ECO:0000256" key="3">
    <source>
        <dbReference type="RuleBase" id="RU003971"/>
    </source>
</evidence>
<comment type="similarity">
    <text evidence="1 3">Belongs to the peptidase C14A family.</text>
</comment>
<dbReference type="SUPFAM" id="SSF47986">
    <property type="entry name" value="DEATH domain"/>
    <property type="match status" value="1"/>
</dbReference>
<dbReference type="GO" id="GO:0042981">
    <property type="term" value="P:regulation of apoptotic process"/>
    <property type="evidence" value="ECO:0007669"/>
    <property type="project" value="InterPro"/>
</dbReference>
<dbReference type="InterPro" id="IPR001309">
    <property type="entry name" value="Pept_C14_p20"/>
</dbReference>
<dbReference type="PROSITE" id="PS50207">
    <property type="entry name" value="CASPASE_P10"/>
    <property type="match status" value="1"/>
</dbReference>
<keyword evidence="8" id="KW-1185">Reference proteome</keyword>
<reference evidence="7 8" key="1">
    <citation type="submission" date="2018-03" db="EMBL/GenBank/DDBJ databases">
        <title>Finding Nemo's genes: A chromosome-scale reference assembly of the genome of the orange clownfish Amphiprion percula.</title>
        <authorList>
            <person name="Lehmann R."/>
        </authorList>
    </citation>
    <scope>NUCLEOTIDE SEQUENCE</scope>
</reference>
<reference evidence="7" key="3">
    <citation type="submission" date="2025-09" db="UniProtKB">
        <authorList>
            <consortium name="Ensembl"/>
        </authorList>
    </citation>
    <scope>IDENTIFICATION</scope>
</reference>
<evidence type="ECO:0000256" key="1">
    <source>
        <dbReference type="ARBA" id="ARBA00010134"/>
    </source>
</evidence>
<dbReference type="Gene3D" id="3.40.50.1460">
    <property type="match status" value="1"/>
</dbReference>
<dbReference type="GO" id="GO:0004197">
    <property type="term" value="F:cysteine-type endopeptidase activity"/>
    <property type="evidence" value="ECO:0007669"/>
    <property type="project" value="InterPro"/>
</dbReference>
<sequence>MSAKDTLRRNKTGIQTILCGDRKFILDKVFENDLITPREYNNLKSINKENDEGHVVELVDKIMNKGEETCRDFLDLLQTDEDIKSTFPSLSNIQLPGARPLPRPVQVSSSHSEVFLGQDNKNPKMDDLYPLNSQPVGLCLIMNNVNFMSLGVRRGSDKDAQSLAEVFSELGFRVLMCKDQTKDQMEQTLTWFSSLNDHALPPQEFRVEEWSGTGFTEPQQPLNHGDAFICCLLSNGMEGVVLGTDESPLAIKHITRTFRATKQSALKGKPKVFLIQACQGYQRVDPEEDNCGGGSIPAEADVLVAIAAGEGFVSFRHVIEGSLFIQSVCQQLRERCPRGEDLLTILQHVKNDVGQKRFPNRPDKILQIPVVAFTMTKKLVLSLHHH</sequence>
<name>A0A3P8U1F8_AMPPE</name>
<dbReference type="InterPro" id="IPR002138">
    <property type="entry name" value="Pept_C14_p10"/>
</dbReference>
<dbReference type="Pfam" id="PF00656">
    <property type="entry name" value="Peptidase_C14"/>
    <property type="match status" value="2"/>
</dbReference>
<dbReference type="SUPFAM" id="SSF52129">
    <property type="entry name" value="Caspase-like"/>
    <property type="match status" value="1"/>
</dbReference>
<evidence type="ECO:0000259" key="5">
    <source>
        <dbReference type="PROSITE" id="PS50208"/>
    </source>
</evidence>
<dbReference type="GO" id="GO:0051604">
    <property type="term" value="P:protein maturation"/>
    <property type="evidence" value="ECO:0007669"/>
    <property type="project" value="UniProtKB-ARBA"/>
</dbReference>
<evidence type="ECO:0000259" key="6">
    <source>
        <dbReference type="PROSITE" id="PS50209"/>
    </source>
</evidence>
<dbReference type="PROSITE" id="PS50209">
    <property type="entry name" value="CARD"/>
    <property type="match status" value="1"/>
</dbReference>
<evidence type="ECO:0000313" key="7">
    <source>
        <dbReference type="Ensembl" id="ENSAPEP00000031144.1"/>
    </source>
</evidence>
<evidence type="ECO:0000259" key="4">
    <source>
        <dbReference type="PROSITE" id="PS50207"/>
    </source>
</evidence>
<dbReference type="PRINTS" id="PR00376">
    <property type="entry name" value="IL1BCENZYME"/>
</dbReference>
<dbReference type="Gene3D" id="3.30.70.1470">
    <property type="entry name" value="Caspase-like"/>
    <property type="match status" value="1"/>
</dbReference>
<dbReference type="CDD" id="cd00032">
    <property type="entry name" value="CASc"/>
    <property type="match status" value="1"/>
</dbReference>
<dbReference type="PANTHER" id="PTHR48169">
    <property type="entry name" value="DED DOMAIN-CONTAINING PROTEIN"/>
    <property type="match status" value="1"/>
</dbReference>
<evidence type="ECO:0000313" key="8">
    <source>
        <dbReference type="Proteomes" id="UP000265080"/>
    </source>
</evidence>
<keyword evidence="2" id="KW-0053">Apoptosis</keyword>
<dbReference type="PANTHER" id="PTHR48169:SF7">
    <property type="entry name" value="CASPASE 10"/>
    <property type="match status" value="1"/>
</dbReference>
<dbReference type="GO" id="GO:0006508">
    <property type="term" value="P:proteolysis"/>
    <property type="evidence" value="ECO:0007669"/>
    <property type="project" value="InterPro"/>
</dbReference>
<dbReference type="InterPro" id="IPR033139">
    <property type="entry name" value="Caspase_cys_AS"/>
</dbReference>
<dbReference type="InterPro" id="IPR029030">
    <property type="entry name" value="Caspase-like_dom_sf"/>
</dbReference>
<dbReference type="GeneTree" id="ENSGT00940000164225"/>
<feature type="domain" description="CARD" evidence="6">
    <location>
        <begin position="1"/>
        <end position="78"/>
    </location>
</feature>
<proteinExistence type="inferred from homology"/>
<dbReference type="InterPro" id="IPR015917">
    <property type="entry name" value="Pept_C14A"/>
</dbReference>
<dbReference type="PROSITE" id="PS01122">
    <property type="entry name" value="CASPASE_CYS"/>
    <property type="match status" value="1"/>
</dbReference>
<dbReference type="InterPro" id="IPR001315">
    <property type="entry name" value="CARD"/>
</dbReference>
<dbReference type="InterPro" id="IPR011029">
    <property type="entry name" value="DEATH-like_dom_sf"/>
</dbReference>
<protein>
    <submittedName>
        <fullName evidence="7">Caspase 20, apoptosis-related cysteine peptidase</fullName>
    </submittedName>
</protein>
<organism evidence="7 8">
    <name type="scientific">Amphiprion percula</name>
    <name type="common">Orange clownfish</name>
    <name type="synonym">Lutjanus percula</name>
    <dbReference type="NCBI Taxonomy" id="161767"/>
    <lineage>
        <taxon>Eukaryota</taxon>
        <taxon>Metazoa</taxon>
        <taxon>Chordata</taxon>
        <taxon>Craniata</taxon>
        <taxon>Vertebrata</taxon>
        <taxon>Euteleostomi</taxon>
        <taxon>Actinopterygii</taxon>
        <taxon>Neopterygii</taxon>
        <taxon>Teleostei</taxon>
        <taxon>Neoteleostei</taxon>
        <taxon>Acanthomorphata</taxon>
        <taxon>Ovalentaria</taxon>
        <taxon>Pomacentridae</taxon>
        <taxon>Amphiprion</taxon>
    </lineage>
</organism>
<dbReference type="PROSITE" id="PS50208">
    <property type="entry name" value="CASPASE_P20"/>
    <property type="match status" value="1"/>
</dbReference>